<dbReference type="AlphaFoldDB" id="Q0W6G2"/>
<gene>
    <name evidence="1" type="ORF">RCIA27</name>
</gene>
<dbReference type="STRING" id="351160.RCIA27"/>
<organism evidence="1 2">
    <name type="scientific">Methanocella arvoryzae (strain DSM 22066 / NBRC 105507 / MRE50)</name>
    <dbReference type="NCBI Taxonomy" id="351160"/>
    <lineage>
        <taxon>Archaea</taxon>
        <taxon>Methanobacteriati</taxon>
        <taxon>Methanobacteriota</taxon>
        <taxon>Stenosarchaea group</taxon>
        <taxon>Methanomicrobia</taxon>
        <taxon>Methanocellales</taxon>
        <taxon>Methanocellaceae</taxon>
        <taxon>Methanocella</taxon>
    </lineage>
</organism>
<name>Q0W6G2_METAR</name>
<sequence>MLARKGITRHDCGVQSTFFYILNAYSEAFCPRLPGHGEIARRTLCVSGCSCVVRQQDERCAVQNLTDFTD</sequence>
<dbReference type="EMBL" id="AM114193">
    <property type="protein sequence ID" value="CAJ36031.1"/>
    <property type="molecule type" value="Genomic_DNA"/>
</dbReference>
<dbReference type="Proteomes" id="UP000000663">
    <property type="component" value="Chromosome"/>
</dbReference>
<evidence type="ECO:0000313" key="2">
    <source>
        <dbReference type="Proteomes" id="UP000000663"/>
    </source>
</evidence>
<accession>Q0W6G2</accession>
<protein>
    <submittedName>
        <fullName evidence="1">Uncharacterized protein</fullName>
    </submittedName>
</protein>
<dbReference type="KEGG" id="rci:RCIA27"/>
<evidence type="ECO:0000313" key="1">
    <source>
        <dbReference type="EMBL" id="CAJ36031.1"/>
    </source>
</evidence>
<reference evidence="1 2" key="1">
    <citation type="journal article" date="2006" name="Science">
        <title>Genome of rice cluster I archaea -- the key methane producers in the rice rhizosphere.</title>
        <authorList>
            <person name="Erkel C."/>
            <person name="Kube M."/>
            <person name="Reinhardt R."/>
            <person name="Liesack W."/>
        </authorList>
    </citation>
    <scope>NUCLEOTIDE SEQUENCE [LARGE SCALE GENOMIC DNA]</scope>
    <source>
        <strain evidence="2">DSM 22066 / NBRC 105507 / MRE50</strain>
    </source>
</reference>
<keyword evidence="2" id="KW-1185">Reference proteome</keyword>
<proteinExistence type="predicted"/>